<protein>
    <submittedName>
        <fullName evidence="1">Uncharacterized protein</fullName>
    </submittedName>
</protein>
<accession>A0AB37W726</accession>
<gene>
    <name evidence="1" type="ORF">AA0115_g10273</name>
</gene>
<evidence type="ECO:0000313" key="1">
    <source>
        <dbReference type="EMBL" id="RYN20411.1"/>
    </source>
</evidence>
<dbReference type="Proteomes" id="UP000292340">
    <property type="component" value="Unassembled WGS sequence"/>
</dbReference>
<dbReference type="AlphaFoldDB" id="A0AB37W726"/>
<evidence type="ECO:0000313" key="2">
    <source>
        <dbReference type="Proteomes" id="UP000292340"/>
    </source>
</evidence>
<reference evidence="1" key="1">
    <citation type="submission" date="2017-10" db="EMBL/GenBank/DDBJ databases">
        <authorList>
            <person name="Armitage A.D."/>
            <person name="Barbara D.J."/>
            <person name="Woodhall J.W."/>
            <person name="Sreenivasaprasad S."/>
            <person name="Lane C.R."/>
            <person name="Clarkson J.P."/>
            <person name="Harrison R.J."/>
        </authorList>
    </citation>
    <scope>NUCLEOTIDE SEQUENCE</scope>
    <source>
        <strain evidence="1">FERA 1164</strain>
    </source>
</reference>
<dbReference type="EMBL" id="PDXB01000037">
    <property type="protein sequence ID" value="RYN20411.1"/>
    <property type="molecule type" value="Genomic_DNA"/>
</dbReference>
<comment type="caution">
    <text evidence="1">The sequence shown here is derived from an EMBL/GenBank/DDBJ whole genome shotgun (WGS) entry which is preliminary data.</text>
</comment>
<sequence length="243" mass="26919">MGISSYPVGHYASNSTAHWCIANAISGRVRVVLRNDAYKGRRLAAYAFGSRIFISSASKPLIDKLITKIPFSQTSNTPKMAGSSSLMLYRPGPSNSLSTRSYSTSLISSRLFSQQTGTAIATELLYRVLIDIINRFLCSFQRLASRGIDEASLWMERKLQERRDNLNAAKANAREGLKIVEEVGKLVEHRGFVTCPMTGHAMDATAEGKRELPGPPQWIRGVLAGIDEGRMVERDFWIHTHTG</sequence>
<reference evidence="1" key="2">
    <citation type="journal article" date="2019" name="bioRxiv">
        <title>Genomics, evolutionary history and diagnostics of the Alternaria alternata species group including apple and Asian pear pathotypes.</title>
        <authorList>
            <person name="Armitage A.D."/>
            <person name="Cockerton H.M."/>
            <person name="Sreenivasaprasad S."/>
            <person name="Woodhall J.W."/>
            <person name="Lane C.R."/>
            <person name="Harrison R.J."/>
            <person name="Clarkson J.P."/>
        </authorList>
    </citation>
    <scope>NUCLEOTIDE SEQUENCE</scope>
    <source>
        <strain evidence="1">FERA 1164</strain>
    </source>
</reference>
<proteinExistence type="predicted"/>
<name>A0AB37W726_9PLEO</name>
<organism evidence="1 2">
    <name type="scientific">Alternaria tenuissima</name>
    <dbReference type="NCBI Taxonomy" id="119927"/>
    <lineage>
        <taxon>Eukaryota</taxon>
        <taxon>Fungi</taxon>
        <taxon>Dikarya</taxon>
        <taxon>Ascomycota</taxon>
        <taxon>Pezizomycotina</taxon>
        <taxon>Dothideomycetes</taxon>
        <taxon>Pleosporomycetidae</taxon>
        <taxon>Pleosporales</taxon>
        <taxon>Pleosporineae</taxon>
        <taxon>Pleosporaceae</taxon>
        <taxon>Alternaria</taxon>
        <taxon>Alternaria sect. Alternaria</taxon>
        <taxon>Alternaria alternata complex</taxon>
    </lineage>
</organism>